<feature type="modified residue" description="4-aspartylphosphate" evidence="1">
    <location>
        <position position="63"/>
    </location>
</feature>
<reference evidence="3 4" key="1">
    <citation type="journal article" date="2011" name="Int. J. Syst. Evol. Microbiol.">
        <title>Zhongshania antarctica gen. nov., sp. nov. and Zhongshania guokunii sp. nov., gammaproteobacteria respectively isolated from coastal attached (fast) ice and surface seawater of the Antarctic.</title>
        <authorList>
            <person name="Li H.J."/>
            <person name="Zhang X.Y."/>
            <person name="Chen C.X."/>
            <person name="Zhang Y.J."/>
            <person name="Gao Z.M."/>
            <person name="Yu Y."/>
            <person name="Chen X.L."/>
            <person name="Chen B."/>
            <person name="Zhang Y.Z."/>
        </authorList>
    </citation>
    <scope>NUCLEOTIDE SEQUENCE [LARGE SCALE GENOMIC DNA]</scope>
    <source>
        <strain evidence="3 4">R06B22</strain>
    </source>
</reference>
<comment type="caution">
    <text evidence="3">The sequence shown here is derived from an EMBL/GenBank/DDBJ whole genome shotgun (WGS) entry which is preliminary data.</text>
</comment>
<proteinExistence type="predicted"/>
<dbReference type="RefSeq" id="WP_368376975.1">
    <property type="nucleotide sequence ID" value="NZ_JBFRYB010000001.1"/>
</dbReference>
<protein>
    <submittedName>
        <fullName evidence="3">Response regulator</fullName>
    </submittedName>
</protein>
<evidence type="ECO:0000313" key="4">
    <source>
        <dbReference type="Proteomes" id="UP001557484"/>
    </source>
</evidence>
<keyword evidence="4" id="KW-1185">Reference proteome</keyword>
<dbReference type="SMART" id="SM00448">
    <property type="entry name" value="REC"/>
    <property type="match status" value="1"/>
</dbReference>
<dbReference type="InterPro" id="IPR001789">
    <property type="entry name" value="Sig_transdc_resp-reg_receiver"/>
</dbReference>
<accession>A0ABV3U118</accession>
<dbReference type="Gene3D" id="3.40.50.2300">
    <property type="match status" value="1"/>
</dbReference>
<dbReference type="Pfam" id="PF00072">
    <property type="entry name" value="Response_reg"/>
    <property type="match status" value="1"/>
</dbReference>
<sequence>MNKLKHVLLIDDCKATNYIHKLVIEKYGFAETITEFMNGSEAIDYLSAISRRRDTAPELIFLDLNMPVLNGWEFLEQYALLPVEHQAGAVVVMLTTSLNPDDEARATAIAGVKAFASKPLTLEKIDEILAEFYPGCAR</sequence>
<dbReference type="InterPro" id="IPR052893">
    <property type="entry name" value="TCS_response_regulator"/>
</dbReference>
<evidence type="ECO:0000256" key="1">
    <source>
        <dbReference type="PROSITE-ProRule" id="PRU00169"/>
    </source>
</evidence>
<feature type="domain" description="Response regulatory" evidence="2">
    <location>
        <begin position="6"/>
        <end position="133"/>
    </location>
</feature>
<gene>
    <name evidence="3" type="ORF">AB4875_15565</name>
</gene>
<dbReference type="Proteomes" id="UP001557484">
    <property type="component" value="Unassembled WGS sequence"/>
</dbReference>
<dbReference type="PANTHER" id="PTHR44520:SF2">
    <property type="entry name" value="RESPONSE REGULATOR RCP1"/>
    <property type="match status" value="1"/>
</dbReference>
<dbReference type="InterPro" id="IPR011006">
    <property type="entry name" value="CheY-like_superfamily"/>
</dbReference>
<organism evidence="3 4">
    <name type="scientific">Zhongshania arctica</name>
    <dbReference type="NCBI Taxonomy" id="3238302"/>
    <lineage>
        <taxon>Bacteria</taxon>
        <taxon>Pseudomonadati</taxon>
        <taxon>Pseudomonadota</taxon>
        <taxon>Gammaproteobacteria</taxon>
        <taxon>Cellvibrionales</taxon>
        <taxon>Spongiibacteraceae</taxon>
        <taxon>Zhongshania</taxon>
    </lineage>
</organism>
<keyword evidence="1" id="KW-0597">Phosphoprotein</keyword>
<evidence type="ECO:0000259" key="2">
    <source>
        <dbReference type="PROSITE" id="PS50110"/>
    </source>
</evidence>
<name>A0ABV3U118_9GAMM</name>
<dbReference type="PROSITE" id="PS50110">
    <property type="entry name" value="RESPONSE_REGULATORY"/>
    <property type="match status" value="1"/>
</dbReference>
<dbReference type="EMBL" id="JBFRYB010000001">
    <property type="protein sequence ID" value="MEX1666913.1"/>
    <property type="molecule type" value="Genomic_DNA"/>
</dbReference>
<dbReference type="SUPFAM" id="SSF52172">
    <property type="entry name" value="CheY-like"/>
    <property type="match status" value="1"/>
</dbReference>
<dbReference type="PANTHER" id="PTHR44520">
    <property type="entry name" value="RESPONSE REGULATOR RCP1-RELATED"/>
    <property type="match status" value="1"/>
</dbReference>
<evidence type="ECO:0000313" key="3">
    <source>
        <dbReference type="EMBL" id="MEX1666913.1"/>
    </source>
</evidence>